<keyword evidence="14" id="KW-1185">Reference proteome</keyword>
<dbReference type="InterPro" id="IPR029044">
    <property type="entry name" value="Nucleotide-diphossugar_trans"/>
</dbReference>
<dbReference type="Proteomes" id="UP000050741">
    <property type="component" value="Unassembled WGS sequence"/>
</dbReference>
<dbReference type="GO" id="GO:0006529">
    <property type="term" value="P:asparagine biosynthetic process"/>
    <property type="evidence" value="ECO:0007669"/>
    <property type="project" value="InterPro"/>
</dbReference>
<evidence type="ECO:0000256" key="1">
    <source>
        <dbReference type="ARBA" id="ARBA00004648"/>
    </source>
</evidence>
<dbReference type="PANTHER" id="PTHR48261:SF4">
    <property type="entry name" value="EXOSTOSIN LIKE GLYCOSYLTRANSFERASE 3"/>
    <property type="match status" value="1"/>
</dbReference>
<dbReference type="InterPro" id="IPR015338">
    <property type="entry name" value="GT64_dom"/>
</dbReference>
<accession>A0A183CJ48</accession>
<dbReference type="Gene3D" id="3.40.50.620">
    <property type="entry name" value="HUPs"/>
    <property type="match status" value="1"/>
</dbReference>
<feature type="domain" description="Asparagine synthetase" evidence="11">
    <location>
        <begin position="1097"/>
        <end position="1251"/>
    </location>
</feature>
<dbReference type="InterPro" id="IPR040911">
    <property type="entry name" value="Exostosin_GT47"/>
</dbReference>
<feature type="domain" description="Asparagine synthetase" evidence="11">
    <location>
        <begin position="1257"/>
        <end position="1352"/>
    </location>
</feature>
<feature type="region of interest" description="Disordered" evidence="10">
    <location>
        <begin position="1"/>
        <end position="26"/>
    </location>
</feature>
<evidence type="ECO:0000256" key="8">
    <source>
        <dbReference type="ARBA" id="ARBA00023157"/>
    </source>
</evidence>
<keyword evidence="6" id="KW-1133">Transmembrane helix</keyword>
<dbReference type="Pfam" id="PF09258">
    <property type="entry name" value="Glyco_transf_64"/>
    <property type="match status" value="1"/>
</dbReference>
<feature type="region of interest" description="Disordered" evidence="10">
    <location>
        <begin position="1376"/>
        <end position="1397"/>
    </location>
</feature>
<comment type="subcellular location">
    <subcellularLocation>
        <location evidence="1">Endoplasmic reticulum membrane</location>
        <topology evidence="1">Single-pass type II membrane protein</topology>
    </subcellularLocation>
</comment>
<proteinExistence type="inferred from homology"/>
<keyword evidence="4" id="KW-0812">Transmembrane</keyword>
<dbReference type="Pfam" id="PF00733">
    <property type="entry name" value="Asn_synthase"/>
    <property type="match status" value="2"/>
</dbReference>
<evidence type="ECO:0000259" key="13">
    <source>
        <dbReference type="Pfam" id="PF09258"/>
    </source>
</evidence>
<keyword evidence="8" id="KW-1015">Disulfide bond</keyword>
<evidence type="ECO:0000256" key="3">
    <source>
        <dbReference type="ARBA" id="ARBA00022679"/>
    </source>
</evidence>
<dbReference type="Pfam" id="PF03016">
    <property type="entry name" value="Exostosin_GT47"/>
    <property type="match status" value="1"/>
</dbReference>
<name>A0A183CJ48_GLOPA</name>
<reference evidence="14" key="2">
    <citation type="submission" date="2014-05" db="EMBL/GenBank/DDBJ databases">
        <title>The genome and life-stage specific transcriptomes of Globodera pallida elucidate key aspects of plant parasitism by a cyst nematode.</title>
        <authorList>
            <person name="Cotton J.A."/>
            <person name="Lilley C.J."/>
            <person name="Jones L.M."/>
            <person name="Kikuchi T."/>
            <person name="Reid A.J."/>
            <person name="Thorpe P."/>
            <person name="Tsai I.J."/>
            <person name="Beasley H."/>
            <person name="Blok V."/>
            <person name="Cock P.J.A."/>
            <person name="Van den Akker S.E."/>
            <person name="Holroyd N."/>
            <person name="Hunt M."/>
            <person name="Mantelin S."/>
            <person name="Naghra H."/>
            <person name="Pain A."/>
            <person name="Palomares-Rius J.E."/>
            <person name="Zarowiecki M."/>
            <person name="Berriman M."/>
            <person name="Jones J.T."/>
            <person name="Urwin P.E."/>
        </authorList>
    </citation>
    <scope>NUCLEOTIDE SEQUENCE [LARGE SCALE GENOMIC DNA]</scope>
    <source>
        <strain evidence="14">Lindley</strain>
    </source>
</reference>
<evidence type="ECO:0000259" key="11">
    <source>
        <dbReference type="Pfam" id="PF00733"/>
    </source>
</evidence>
<feature type="compositionally biased region" description="Polar residues" evidence="10">
    <location>
        <begin position="9"/>
        <end position="22"/>
    </location>
</feature>
<evidence type="ECO:0000256" key="6">
    <source>
        <dbReference type="ARBA" id="ARBA00022989"/>
    </source>
</evidence>
<feature type="coiled-coil region" evidence="9">
    <location>
        <begin position="70"/>
        <end position="111"/>
    </location>
</feature>
<keyword evidence="9" id="KW-0175">Coiled coil</keyword>
<protein>
    <submittedName>
        <fullName evidence="15">Exostosin domain-containing protein</fullName>
    </submittedName>
</protein>
<dbReference type="InterPro" id="IPR001962">
    <property type="entry name" value="Asn_synthase"/>
</dbReference>
<dbReference type="InterPro" id="IPR014729">
    <property type="entry name" value="Rossmann-like_a/b/a_fold"/>
</dbReference>
<feature type="domain" description="Exostosin GT47" evidence="12">
    <location>
        <begin position="190"/>
        <end position="430"/>
    </location>
</feature>
<dbReference type="Gene3D" id="3.90.550.10">
    <property type="entry name" value="Spore Coat Polysaccharide Biosynthesis Protein SpsA, Chain A"/>
    <property type="match status" value="1"/>
</dbReference>
<dbReference type="InterPro" id="IPR004263">
    <property type="entry name" value="Exostosin"/>
</dbReference>
<dbReference type="CDD" id="cd01991">
    <property type="entry name" value="Asn_synthase_B_C"/>
    <property type="match status" value="1"/>
</dbReference>
<evidence type="ECO:0000256" key="5">
    <source>
        <dbReference type="ARBA" id="ARBA00022824"/>
    </source>
</evidence>
<evidence type="ECO:0000256" key="2">
    <source>
        <dbReference type="ARBA" id="ARBA00010271"/>
    </source>
</evidence>
<dbReference type="GO" id="GO:0004066">
    <property type="term" value="F:asparagine synthase (glutamine-hydrolyzing) activity"/>
    <property type="evidence" value="ECO:0007669"/>
    <property type="project" value="InterPro"/>
</dbReference>
<evidence type="ECO:0000313" key="14">
    <source>
        <dbReference type="Proteomes" id="UP000050741"/>
    </source>
</evidence>
<dbReference type="SUPFAM" id="SSF53448">
    <property type="entry name" value="Nucleotide-diphospho-sugar transferases"/>
    <property type="match status" value="1"/>
</dbReference>
<reference evidence="14" key="1">
    <citation type="submission" date="2013-12" db="EMBL/GenBank/DDBJ databases">
        <authorList>
            <person name="Aslett M."/>
        </authorList>
    </citation>
    <scope>NUCLEOTIDE SEQUENCE [LARGE SCALE GENOMIC DNA]</scope>
    <source>
        <strain evidence="14">Lindley</strain>
    </source>
</reference>
<dbReference type="GO" id="GO:0015012">
    <property type="term" value="P:heparan sulfate proteoglycan biosynthetic process"/>
    <property type="evidence" value="ECO:0007669"/>
    <property type="project" value="UniProtKB-ARBA"/>
</dbReference>
<evidence type="ECO:0000256" key="7">
    <source>
        <dbReference type="ARBA" id="ARBA00023136"/>
    </source>
</evidence>
<evidence type="ECO:0000259" key="12">
    <source>
        <dbReference type="Pfam" id="PF03016"/>
    </source>
</evidence>
<feature type="domain" description="Glycosyl transferase 64" evidence="13">
    <location>
        <begin position="594"/>
        <end position="833"/>
    </location>
</feature>
<evidence type="ECO:0000256" key="4">
    <source>
        <dbReference type="ARBA" id="ARBA00022692"/>
    </source>
</evidence>
<evidence type="ECO:0000256" key="9">
    <source>
        <dbReference type="SAM" id="Coils"/>
    </source>
</evidence>
<dbReference type="SUPFAM" id="SSF52402">
    <property type="entry name" value="Adenine nucleotide alpha hydrolases-like"/>
    <property type="match status" value="1"/>
</dbReference>
<comment type="similarity">
    <text evidence="2">Belongs to the glycosyltransferase 47 family.</text>
</comment>
<keyword evidence="5" id="KW-0256">Endoplasmic reticulum</keyword>
<evidence type="ECO:0000256" key="10">
    <source>
        <dbReference type="SAM" id="MobiDB-lite"/>
    </source>
</evidence>
<organism evidence="14 15">
    <name type="scientific">Globodera pallida</name>
    <name type="common">Potato cyst nematode worm</name>
    <name type="synonym">Heterodera pallida</name>
    <dbReference type="NCBI Taxonomy" id="36090"/>
    <lineage>
        <taxon>Eukaryota</taxon>
        <taxon>Metazoa</taxon>
        <taxon>Ecdysozoa</taxon>
        <taxon>Nematoda</taxon>
        <taxon>Chromadorea</taxon>
        <taxon>Rhabditida</taxon>
        <taxon>Tylenchina</taxon>
        <taxon>Tylenchomorpha</taxon>
        <taxon>Tylenchoidea</taxon>
        <taxon>Heteroderidae</taxon>
        <taxon>Heteroderinae</taxon>
        <taxon>Globodera</taxon>
    </lineage>
</organism>
<dbReference type="PANTHER" id="PTHR48261">
    <property type="entry name" value="ACETYLGLUCOSAMINYLTRANSFERASE"/>
    <property type="match status" value="1"/>
</dbReference>
<dbReference type="GO" id="GO:0016757">
    <property type="term" value="F:glycosyltransferase activity"/>
    <property type="evidence" value="ECO:0007669"/>
    <property type="project" value="InterPro"/>
</dbReference>
<sequence>MWNGRHSSRSSAEIRSQQNAGANGNLAPSKCCECGGGGSKGWRSHFVPAETEARVFQSVRREHIELLGKLDEAQAKLDAIDKKIPEREAELAKLELRVEELQLLRKEYSDSRSVRVQLPHFPLMRRAKKGAEDRKSDIDDQHQFEDNHFDFSRCSITDPSMPLFVYPLNTSTSSVLATHFHRQFVSGQHIASITTTPARACLFVAIIDQQNGTNAGTLPFNRFGTTEGRNHLVLDLHGRLSAADQQRQHLSSAVLITPRSDHLTMLSGHFVFPLHLDVPVPSADRWRTLPALLPVMRKYFVSLVTNPALLSERQLNDLAELKKSLDSSQDAHLIDLECPLGNSSSSPSDRLCYAAEDRLRMGRQSLFTILFPELPFFQQLFYESLATGSVPVICSHRAPFPFARLIDWRLATVRILPDRFPELHFILRAIPSADLIELKRKGRFFFEHFLADTKVVVDAILSAMRVLLQLPGGEQPEPVTVPLYNSNSSSTFPSFVSTFIKPPYDDEYLGPIELPLESPSYVHNFTALSLYSDQIWNHFPMAIGSSPRFLPFAHFLPSDAEFGEDTAFGMRPILPGSGQEFALALGGNRPREQFTIMILAYNREQVLLNTLERLNNLPHLNRVIVVWNDVRRLPSIPAWPRLHVPVLFINGTRNSLNNRFIPYKEIETEAILSMDDDMDIKQFEIVFAFRVWREHRDRIVGFPARFHARFGDDNFYNSNHTCQYSMILTGAAFIHKFYLHAYTYHMPAIIRLTVDEWMNCEDLAMNFLVSHLTRKAPIKTTSKWTLRCPSCPEMLSNDETHFVERHQCIRFFTRVYGYNPLVFSQFRADSVLFKTHKMDQTFFALSRDNAALLAELNLCFPPGASEDVSSHCFDWQRGEFCAFLVQQFTSTSVVRLIFGRDVFGRKSLCWRVISRQLPAATKNDNKTLCPEGCAIDENACSGTFQLSVLPGHLSDGENDDTDGWEEVPPGNIILLTLPPFSTLKTVPNAKMMSSTTTLLDLHCHLPSMNTFLSQTLCVHTFYPHDYVNENCLFKTFRGSTFTTAAEAEHLLLGTSEIGTTMTDLLDNAQISAATEEFVSRFASALQGILLYVPRLVDSAKSDDLNSGFDVSVLFSGGVDSLMVALMASEVLFQQRSGATLSKHGESAEQQLQQRWAIRLFSVAFGDSEKDFNEATDRAQSIAAYEYLKSRSVQKYGFNAFSLVLVNVDRDELIECRVDFDTGQEIFDKTPFALVGSGSDEQLGGYARHQTVFKSKGLQGLATELSMEMHRIGARNFGRDDRIGTANGKSILAPFLEEPFVRWLNTLPTALKTGFGLPNGAPNKFLLRNALRFLGVPEYFVQRPKRAMQFGTRMVKMEATESGGAKKLKGHQMCKKLLPRNGSANANDGEGRPMLLSD</sequence>
<evidence type="ECO:0000313" key="15">
    <source>
        <dbReference type="WBParaSite" id="GPLIN_001290400"/>
    </source>
</evidence>
<reference evidence="15" key="3">
    <citation type="submission" date="2016-06" db="UniProtKB">
        <authorList>
            <consortium name="WormBaseParasite"/>
        </authorList>
    </citation>
    <scope>IDENTIFICATION</scope>
</reference>
<keyword evidence="7" id="KW-0472">Membrane</keyword>
<dbReference type="GO" id="GO:0005789">
    <property type="term" value="C:endoplasmic reticulum membrane"/>
    <property type="evidence" value="ECO:0007669"/>
    <property type="project" value="UniProtKB-SubCell"/>
</dbReference>
<keyword evidence="3" id="KW-0808">Transferase</keyword>
<dbReference type="WBParaSite" id="GPLIN_001290400">
    <property type="protein sequence ID" value="GPLIN_001290400"/>
    <property type="gene ID" value="GPLIN_001290400"/>
</dbReference>